<dbReference type="Gene3D" id="3.30.870.10">
    <property type="entry name" value="Endonuclease Chain A"/>
    <property type="match status" value="1"/>
</dbReference>
<dbReference type="SUPFAM" id="SSF56024">
    <property type="entry name" value="Phospholipase D/nuclease"/>
    <property type="match status" value="1"/>
</dbReference>
<dbReference type="EMBL" id="UGUW01000004">
    <property type="protein sequence ID" value="SUD60186.1"/>
    <property type="molecule type" value="Genomic_DNA"/>
</dbReference>
<dbReference type="CDD" id="cd09117">
    <property type="entry name" value="PLDc_Bfil_DEXD_like"/>
    <property type="match status" value="1"/>
</dbReference>
<evidence type="ECO:0000259" key="1">
    <source>
        <dbReference type="PROSITE" id="PS50035"/>
    </source>
</evidence>
<organism evidence="3 4">
    <name type="scientific">Ectopseudomonas oleovorans</name>
    <name type="common">Pseudomonas oleovorans</name>
    <dbReference type="NCBI Taxonomy" id="301"/>
    <lineage>
        <taxon>Bacteria</taxon>
        <taxon>Pseudomonadati</taxon>
        <taxon>Pseudomonadota</taxon>
        <taxon>Gammaproteobacteria</taxon>
        <taxon>Pseudomonadales</taxon>
        <taxon>Pseudomonadaceae</taxon>
        <taxon>Ectopseudomonas</taxon>
    </lineage>
</organism>
<dbReference type="PROSITE" id="PS50035">
    <property type="entry name" value="PLD"/>
    <property type="match status" value="1"/>
</dbReference>
<gene>
    <name evidence="2" type="ORF">N5J11_19630</name>
    <name evidence="3" type="ORF">NCTC10860_02515</name>
</gene>
<dbReference type="RefSeq" id="WP_115289985.1">
    <property type="nucleotide sequence ID" value="NZ_CP104579.1"/>
</dbReference>
<dbReference type="GO" id="GO:0006793">
    <property type="term" value="P:phosphorus metabolic process"/>
    <property type="evidence" value="ECO:0007669"/>
    <property type="project" value="UniProtKB-ARBA"/>
</dbReference>
<proteinExistence type="predicted"/>
<protein>
    <submittedName>
        <fullName evidence="2">Phospholipase D family protein</fullName>
    </submittedName>
    <submittedName>
        <fullName evidence="3">Predicted HKD family nuclease</fullName>
    </submittedName>
</protein>
<accession>A0A379K648</accession>
<dbReference type="EMBL" id="JAOCJE010000001">
    <property type="protein sequence ID" value="MDH1341362.1"/>
    <property type="molecule type" value="Genomic_DNA"/>
</dbReference>
<evidence type="ECO:0000313" key="3">
    <source>
        <dbReference type="EMBL" id="SUD60186.1"/>
    </source>
</evidence>
<evidence type="ECO:0000313" key="4">
    <source>
        <dbReference type="Proteomes" id="UP000254084"/>
    </source>
</evidence>
<name>A0A379K648_ECTOL</name>
<feature type="domain" description="PLD phosphodiesterase" evidence="1">
    <location>
        <begin position="77"/>
        <end position="103"/>
    </location>
</feature>
<dbReference type="GO" id="GO:0003824">
    <property type="term" value="F:catalytic activity"/>
    <property type="evidence" value="ECO:0007669"/>
    <property type="project" value="InterPro"/>
</dbReference>
<dbReference type="Proteomes" id="UP001161697">
    <property type="component" value="Unassembled WGS sequence"/>
</dbReference>
<dbReference type="Proteomes" id="UP000254084">
    <property type="component" value="Unassembled WGS sequence"/>
</dbReference>
<evidence type="ECO:0000313" key="2">
    <source>
        <dbReference type="EMBL" id="MDH1341362.1"/>
    </source>
</evidence>
<dbReference type="InterPro" id="IPR001736">
    <property type="entry name" value="PLipase_D/transphosphatidylase"/>
</dbReference>
<reference evidence="2" key="2">
    <citation type="submission" date="2022-09" db="EMBL/GenBank/DDBJ databases">
        <title>Intensive care unit water sources are persistently colonized with multi-drug resistant bacteria and are the site of extensive horizontal gene transfer of antibiotic resistance genes.</title>
        <authorList>
            <person name="Diorio-Toth L."/>
        </authorList>
    </citation>
    <scope>NUCLEOTIDE SEQUENCE</scope>
    <source>
        <strain evidence="2">GD03704</strain>
    </source>
</reference>
<dbReference type="SMART" id="SM00155">
    <property type="entry name" value="PLDc"/>
    <property type="match status" value="1"/>
</dbReference>
<reference evidence="3 4" key="1">
    <citation type="submission" date="2018-06" db="EMBL/GenBank/DDBJ databases">
        <authorList>
            <consortium name="Pathogen Informatics"/>
            <person name="Doyle S."/>
        </authorList>
    </citation>
    <scope>NUCLEOTIDE SEQUENCE [LARGE SCALE GENOMIC DNA]</scope>
    <source>
        <strain evidence="3 4">NCTC10860</strain>
    </source>
</reference>
<dbReference type="AlphaFoldDB" id="A0A379K648"/>
<sequence length="319" mass="35139">MEQPLFLSGSEQILDAIKQLIGDGDDYGIAVAFWGTGSETLIPQEGQGRIICNLTHPGTNPNVIERINSYPNVQIRYLDNLHAKVVVSDNGTFVGSANFSEAALGISSSSAQWLEAGVLIDPGSREAKKAWKWFETLWTQAALIEDEALSQAKARWAEHKLQEGPYGVVNHAPTLMFDDGLEHAGKHCLGELKLFAQRLDQPFGRDVMTMASDPFQKLYDTLMGVPAQAKPTGASRKAAGQAANLLWAQSGGDPKARLTTDEGTILVSDPKIFLKRSQDTRNYERVSQFLIKLAEEGRDNVDEAYRFWAGVVIKQHKIK</sequence>